<dbReference type="Proteomes" id="UP000501076">
    <property type="component" value="Plasmid pFDU301A"/>
</dbReference>
<organism evidence="1 2">
    <name type="scientific">Priestia megaterium</name>
    <name type="common">Bacillus megaterium</name>
    <dbReference type="NCBI Taxonomy" id="1404"/>
    <lineage>
        <taxon>Bacteria</taxon>
        <taxon>Bacillati</taxon>
        <taxon>Bacillota</taxon>
        <taxon>Bacilli</taxon>
        <taxon>Bacillales</taxon>
        <taxon>Bacillaceae</taxon>
        <taxon>Priestia</taxon>
    </lineage>
</organism>
<name>A0A6M6DZG9_PRIMG</name>
<dbReference type="EMBL" id="CP045273">
    <property type="protein sequence ID" value="QJX80162.1"/>
    <property type="molecule type" value="Genomic_DNA"/>
</dbReference>
<dbReference type="RefSeq" id="WP_171778143.1">
    <property type="nucleotide sequence ID" value="NZ_CP045273.1"/>
</dbReference>
<reference evidence="1 2" key="1">
    <citation type="submission" date="2019-10" db="EMBL/GenBank/DDBJ databases">
        <title>Complete genome sequences for adaption low water activity.</title>
        <authorList>
            <person name="Zhao L."/>
            <person name="Zhong J."/>
        </authorList>
    </citation>
    <scope>NUCLEOTIDE SEQUENCE [LARGE SCALE GENOMIC DNA]</scope>
    <source>
        <strain evidence="1 2">FDU301</strain>
        <plasmid evidence="2">pfdu301a</plasmid>
    </source>
</reference>
<sequence length="108" mass="12652">MKQAARDSFIKQLTQVCDKEGIEIDILSLPDKELKELYLKLQTVRSHRCAYGVSKGKDFEEAMKERKLQTISFSDTYKYGVRPLTFREYLMLCEYAEKNPGQYGTLRK</sequence>
<gene>
    <name evidence="1" type="ORF">FDZ14_29130</name>
</gene>
<dbReference type="AlphaFoldDB" id="A0A6M6DZG9"/>
<keyword evidence="1" id="KW-0614">Plasmid</keyword>
<proteinExistence type="predicted"/>
<protein>
    <submittedName>
        <fullName evidence="1">Uncharacterized protein</fullName>
    </submittedName>
</protein>
<evidence type="ECO:0000313" key="2">
    <source>
        <dbReference type="Proteomes" id="UP000501076"/>
    </source>
</evidence>
<accession>A0A6M6DZG9</accession>
<evidence type="ECO:0000313" key="1">
    <source>
        <dbReference type="EMBL" id="QJX80162.1"/>
    </source>
</evidence>
<geneLocation type="plasmid" evidence="2">
    <name>pfdu301a</name>
</geneLocation>